<protein>
    <submittedName>
        <fullName evidence="2">Uncharacterized protein</fullName>
    </submittedName>
</protein>
<reference evidence="2 3" key="1">
    <citation type="submission" date="2023-03" db="EMBL/GenBank/DDBJ databases">
        <title>High recombination rates correlate with genetic variation in Cardiocondyla obscurior ants.</title>
        <authorList>
            <person name="Errbii M."/>
        </authorList>
    </citation>
    <scope>NUCLEOTIDE SEQUENCE [LARGE SCALE GENOMIC DNA]</scope>
    <source>
        <strain evidence="2">Alpha-2009</strain>
        <tissue evidence="2">Whole body</tissue>
    </source>
</reference>
<dbReference type="AlphaFoldDB" id="A0AAW2ELZ4"/>
<gene>
    <name evidence="2" type="ORF">PUN28_018154</name>
</gene>
<proteinExistence type="predicted"/>
<evidence type="ECO:0000313" key="2">
    <source>
        <dbReference type="EMBL" id="KAL0102657.1"/>
    </source>
</evidence>
<dbReference type="Proteomes" id="UP001430953">
    <property type="component" value="Unassembled WGS sequence"/>
</dbReference>
<feature type="compositionally biased region" description="Basic residues" evidence="1">
    <location>
        <begin position="162"/>
        <end position="180"/>
    </location>
</feature>
<feature type="region of interest" description="Disordered" evidence="1">
    <location>
        <begin position="147"/>
        <end position="186"/>
    </location>
</feature>
<organism evidence="2 3">
    <name type="scientific">Cardiocondyla obscurior</name>
    <dbReference type="NCBI Taxonomy" id="286306"/>
    <lineage>
        <taxon>Eukaryota</taxon>
        <taxon>Metazoa</taxon>
        <taxon>Ecdysozoa</taxon>
        <taxon>Arthropoda</taxon>
        <taxon>Hexapoda</taxon>
        <taxon>Insecta</taxon>
        <taxon>Pterygota</taxon>
        <taxon>Neoptera</taxon>
        <taxon>Endopterygota</taxon>
        <taxon>Hymenoptera</taxon>
        <taxon>Apocrita</taxon>
        <taxon>Aculeata</taxon>
        <taxon>Formicoidea</taxon>
        <taxon>Formicidae</taxon>
        <taxon>Myrmicinae</taxon>
        <taxon>Cardiocondyla</taxon>
    </lineage>
</organism>
<accession>A0AAW2ELZ4</accession>
<keyword evidence="3" id="KW-1185">Reference proteome</keyword>
<feature type="compositionally biased region" description="Basic and acidic residues" evidence="1">
    <location>
        <begin position="149"/>
        <end position="161"/>
    </location>
</feature>
<name>A0AAW2ELZ4_9HYME</name>
<sequence>MHANENHINVVFYTRLKLFSVENKTKKKQIEVVYDWNNCANYISPCACYSKISKTCYIKGISIIHFICLLCSSANPVNGGASLSRGTASMSRGHQTAQTRIATTASLDDLQRVARREFNRASVSHTYANPLQYQVMSALLPERICNSSDARKQENERDEKKNKRKKNKRKKKRRRTRRHTLVFMPD</sequence>
<evidence type="ECO:0000313" key="3">
    <source>
        <dbReference type="Proteomes" id="UP001430953"/>
    </source>
</evidence>
<evidence type="ECO:0000256" key="1">
    <source>
        <dbReference type="SAM" id="MobiDB-lite"/>
    </source>
</evidence>
<dbReference type="EMBL" id="JADYXP020000022">
    <property type="protein sequence ID" value="KAL0102657.1"/>
    <property type="molecule type" value="Genomic_DNA"/>
</dbReference>
<comment type="caution">
    <text evidence="2">The sequence shown here is derived from an EMBL/GenBank/DDBJ whole genome shotgun (WGS) entry which is preliminary data.</text>
</comment>